<dbReference type="Proteomes" id="UP000324222">
    <property type="component" value="Unassembled WGS sequence"/>
</dbReference>
<proteinExistence type="predicted"/>
<accession>A0A5B7EAC2</accession>
<sequence length="76" mass="8152">MRRRASNSWAAMQKPLGQQLLGTATRLDVQQSIMSLLDVAMTEGTQSQLNHVTCSPIVSSGFSISMSSSSSIFTST</sequence>
<organism evidence="1 2">
    <name type="scientific">Portunus trituberculatus</name>
    <name type="common">Swimming crab</name>
    <name type="synonym">Neptunus trituberculatus</name>
    <dbReference type="NCBI Taxonomy" id="210409"/>
    <lineage>
        <taxon>Eukaryota</taxon>
        <taxon>Metazoa</taxon>
        <taxon>Ecdysozoa</taxon>
        <taxon>Arthropoda</taxon>
        <taxon>Crustacea</taxon>
        <taxon>Multicrustacea</taxon>
        <taxon>Malacostraca</taxon>
        <taxon>Eumalacostraca</taxon>
        <taxon>Eucarida</taxon>
        <taxon>Decapoda</taxon>
        <taxon>Pleocyemata</taxon>
        <taxon>Brachyura</taxon>
        <taxon>Eubrachyura</taxon>
        <taxon>Portunoidea</taxon>
        <taxon>Portunidae</taxon>
        <taxon>Portuninae</taxon>
        <taxon>Portunus</taxon>
    </lineage>
</organism>
<gene>
    <name evidence="1" type="ORF">E2C01_023620</name>
</gene>
<dbReference type="AlphaFoldDB" id="A0A5B7EAC2"/>
<evidence type="ECO:0000313" key="1">
    <source>
        <dbReference type="EMBL" id="MPC30359.1"/>
    </source>
</evidence>
<name>A0A5B7EAC2_PORTR</name>
<protein>
    <submittedName>
        <fullName evidence="1">Uncharacterized protein</fullName>
    </submittedName>
</protein>
<reference evidence="1 2" key="1">
    <citation type="submission" date="2019-05" db="EMBL/GenBank/DDBJ databases">
        <title>Another draft genome of Portunus trituberculatus and its Hox gene families provides insights of decapod evolution.</title>
        <authorList>
            <person name="Jeong J.-H."/>
            <person name="Song I."/>
            <person name="Kim S."/>
            <person name="Choi T."/>
            <person name="Kim D."/>
            <person name="Ryu S."/>
            <person name="Kim W."/>
        </authorList>
    </citation>
    <scope>NUCLEOTIDE SEQUENCE [LARGE SCALE GENOMIC DNA]</scope>
    <source>
        <tissue evidence="1">Muscle</tissue>
    </source>
</reference>
<keyword evidence="2" id="KW-1185">Reference proteome</keyword>
<comment type="caution">
    <text evidence="1">The sequence shown here is derived from an EMBL/GenBank/DDBJ whole genome shotgun (WGS) entry which is preliminary data.</text>
</comment>
<evidence type="ECO:0000313" key="2">
    <source>
        <dbReference type="Proteomes" id="UP000324222"/>
    </source>
</evidence>
<dbReference type="EMBL" id="VSRR010002239">
    <property type="protein sequence ID" value="MPC30359.1"/>
    <property type="molecule type" value="Genomic_DNA"/>
</dbReference>